<dbReference type="PANTHER" id="PTHR21089">
    <property type="entry name" value="SHIKIMATE DEHYDROGENASE"/>
    <property type="match status" value="1"/>
</dbReference>
<comment type="caution">
    <text evidence="12">The sequence shown here is derived from an EMBL/GenBank/DDBJ whole genome shotgun (WGS) entry which is preliminary data.</text>
</comment>
<dbReference type="Pfam" id="PF01488">
    <property type="entry name" value="Shikimate_DH"/>
    <property type="match status" value="1"/>
</dbReference>
<dbReference type="RefSeq" id="WP_068812319.1">
    <property type="nucleotide sequence ID" value="NZ_BMIY01000006.1"/>
</dbReference>
<feature type="domain" description="SDH C-terminal" evidence="11">
    <location>
        <begin position="244"/>
        <end position="274"/>
    </location>
</feature>
<feature type="binding site" evidence="8">
    <location>
        <position position="251"/>
    </location>
    <ligand>
        <name>shikimate</name>
        <dbReference type="ChEBI" id="CHEBI:36208"/>
    </ligand>
</feature>
<protein>
    <recommendedName>
        <fullName evidence="2 8">Shikimate dehydrogenase (NADP(+))</fullName>
        <shortName evidence="8">SDH</shortName>
        <ecNumber evidence="2 8">1.1.1.25</ecNumber>
    </recommendedName>
</protein>
<keyword evidence="6 8" id="KW-0057">Aromatic amino acid biosynthesis</keyword>
<name>A0A917GW77_9GAMM</name>
<dbReference type="GO" id="GO:0005829">
    <property type="term" value="C:cytosol"/>
    <property type="evidence" value="ECO:0007669"/>
    <property type="project" value="TreeGrafter"/>
</dbReference>
<dbReference type="Gene3D" id="3.40.50.10860">
    <property type="entry name" value="Leucine Dehydrogenase, chain A, domain 1"/>
    <property type="match status" value="1"/>
</dbReference>
<reference evidence="12" key="2">
    <citation type="submission" date="2020-09" db="EMBL/GenBank/DDBJ databases">
        <authorList>
            <person name="Sun Q."/>
            <person name="Zhou Y."/>
        </authorList>
    </citation>
    <scope>NUCLEOTIDE SEQUENCE</scope>
    <source>
        <strain evidence="12">CGMCC 1.15425</strain>
    </source>
</reference>
<dbReference type="InterPro" id="IPR022893">
    <property type="entry name" value="Shikimate_DH_fam"/>
</dbReference>
<feature type="active site" description="Proton acceptor" evidence="8">
    <location>
        <position position="67"/>
    </location>
</feature>
<comment type="caution">
    <text evidence="8">Lacks conserved residue(s) required for the propagation of feature annotation.</text>
</comment>
<feature type="binding site" evidence="8">
    <location>
        <position position="104"/>
    </location>
    <ligand>
        <name>shikimate</name>
        <dbReference type="ChEBI" id="CHEBI:36208"/>
    </ligand>
</feature>
<evidence type="ECO:0000256" key="2">
    <source>
        <dbReference type="ARBA" id="ARBA00012962"/>
    </source>
</evidence>
<dbReference type="FunFam" id="3.40.50.10860:FF:000006">
    <property type="entry name" value="Shikimate dehydrogenase (NADP(+))"/>
    <property type="match status" value="1"/>
</dbReference>
<dbReference type="GO" id="GO:0009073">
    <property type="term" value="P:aromatic amino acid family biosynthetic process"/>
    <property type="evidence" value="ECO:0007669"/>
    <property type="project" value="UniProtKB-KW"/>
</dbReference>
<dbReference type="InterPro" id="IPR011342">
    <property type="entry name" value="Shikimate_DH"/>
</dbReference>
<dbReference type="SUPFAM" id="SSF53223">
    <property type="entry name" value="Aminoacid dehydrogenase-like, N-terminal domain"/>
    <property type="match status" value="1"/>
</dbReference>
<dbReference type="InterPro" id="IPR041121">
    <property type="entry name" value="SDH_C"/>
</dbReference>
<comment type="pathway">
    <text evidence="1 8">Metabolic intermediate biosynthesis; chorismate biosynthesis; chorismate from D-erythrose 4-phosphate and phosphoenolpyruvate: step 4/7.</text>
</comment>
<evidence type="ECO:0000313" key="12">
    <source>
        <dbReference type="EMBL" id="GGG59116.1"/>
    </source>
</evidence>
<dbReference type="EC" id="1.1.1.25" evidence="2 8"/>
<feature type="domain" description="Quinate/shikimate 5-dehydrogenase/glutamyl-tRNA reductase" evidence="9">
    <location>
        <begin position="116"/>
        <end position="187"/>
    </location>
</feature>
<evidence type="ECO:0000256" key="6">
    <source>
        <dbReference type="ARBA" id="ARBA00023141"/>
    </source>
</evidence>
<dbReference type="OrthoDB" id="9776868at2"/>
<feature type="binding site" evidence="8">
    <location>
        <begin position="129"/>
        <end position="133"/>
    </location>
    <ligand>
        <name>NADP(+)</name>
        <dbReference type="ChEBI" id="CHEBI:58349"/>
    </ligand>
</feature>
<feature type="domain" description="Shikimate dehydrogenase substrate binding N-terminal" evidence="10">
    <location>
        <begin position="8"/>
        <end position="90"/>
    </location>
</feature>
<evidence type="ECO:0000256" key="5">
    <source>
        <dbReference type="ARBA" id="ARBA00023002"/>
    </source>
</evidence>
<dbReference type="Proteomes" id="UP000627715">
    <property type="component" value="Unassembled WGS sequence"/>
</dbReference>
<sequence length="283" mass="30303">MHKDRYAVTGYPVSHSQSPMIHGHFASQTGEAVDYQKLPLHPDEFESGVKQFFSQGGKGLNVTVPHKESAWQMAAIHAPAAERAGAVNTLYLNQEGELVGDNTDGVGMVRDIEHNHGGNLKGANLLVLGAGGAVRGVLPVLIAAQPASIVIANRTLARAEALAELFADLFPITVLSYQQLDSAFSRAPEWIINGTAAGLSGEMPELPDTLVDQHTACYDMVYAPGGTVFQRWAESLGANKSLDGTGMLVEQAAESFRIWRGKMPDTKPVIAELQKALFQSSAK</sequence>
<dbReference type="NCBIfam" id="TIGR00507">
    <property type="entry name" value="aroE"/>
    <property type="match status" value="1"/>
</dbReference>
<evidence type="ECO:0000259" key="9">
    <source>
        <dbReference type="Pfam" id="PF01488"/>
    </source>
</evidence>
<evidence type="ECO:0000256" key="8">
    <source>
        <dbReference type="HAMAP-Rule" id="MF_00222"/>
    </source>
</evidence>
<feature type="binding site" evidence="8">
    <location>
        <position position="63"/>
    </location>
    <ligand>
        <name>shikimate</name>
        <dbReference type="ChEBI" id="CHEBI:36208"/>
    </ligand>
</feature>
<accession>A0A917GW77</accession>
<dbReference type="NCBIfam" id="NF001310">
    <property type="entry name" value="PRK00258.1-2"/>
    <property type="match status" value="1"/>
</dbReference>
<evidence type="ECO:0000259" key="11">
    <source>
        <dbReference type="Pfam" id="PF18317"/>
    </source>
</evidence>
<feature type="binding site" evidence="8">
    <location>
        <begin position="153"/>
        <end position="158"/>
    </location>
    <ligand>
        <name>NADP(+)</name>
        <dbReference type="ChEBI" id="CHEBI:58349"/>
    </ligand>
</feature>
<dbReference type="Pfam" id="PF08501">
    <property type="entry name" value="Shikimate_dh_N"/>
    <property type="match status" value="1"/>
</dbReference>
<comment type="function">
    <text evidence="8">Involved in the biosynthesis of the chorismate, which leads to the biosynthesis of aromatic amino acids. Catalyzes the reversible NADPH linked reduction of 3-dehydroshikimate (DHSA) to yield shikimate (SA).</text>
</comment>
<evidence type="ECO:0000313" key="13">
    <source>
        <dbReference type="Proteomes" id="UP000627715"/>
    </source>
</evidence>
<dbReference type="GO" id="GO:0050661">
    <property type="term" value="F:NADP binding"/>
    <property type="evidence" value="ECO:0007669"/>
    <property type="project" value="InterPro"/>
</dbReference>
<evidence type="ECO:0000259" key="10">
    <source>
        <dbReference type="Pfam" id="PF08501"/>
    </source>
</evidence>
<keyword evidence="4 8" id="KW-0521">NADP</keyword>
<evidence type="ECO:0000256" key="4">
    <source>
        <dbReference type="ARBA" id="ARBA00022857"/>
    </source>
</evidence>
<reference evidence="12" key="1">
    <citation type="journal article" date="2014" name="Int. J. Syst. Evol. Microbiol.">
        <title>Complete genome sequence of Corynebacterium casei LMG S-19264T (=DSM 44701T), isolated from a smear-ripened cheese.</title>
        <authorList>
            <consortium name="US DOE Joint Genome Institute (JGI-PGF)"/>
            <person name="Walter F."/>
            <person name="Albersmeier A."/>
            <person name="Kalinowski J."/>
            <person name="Ruckert C."/>
        </authorList>
    </citation>
    <scope>NUCLEOTIDE SEQUENCE</scope>
    <source>
        <strain evidence="12">CGMCC 1.15425</strain>
    </source>
</reference>
<feature type="binding site" evidence="8">
    <location>
        <position position="222"/>
    </location>
    <ligand>
        <name>shikimate</name>
        <dbReference type="ChEBI" id="CHEBI:36208"/>
    </ligand>
</feature>
<evidence type="ECO:0000256" key="3">
    <source>
        <dbReference type="ARBA" id="ARBA00022605"/>
    </source>
</evidence>
<feature type="binding site" evidence="8">
    <location>
        <position position="220"/>
    </location>
    <ligand>
        <name>NADP(+)</name>
        <dbReference type="ChEBI" id="CHEBI:58349"/>
    </ligand>
</feature>
<dbReference type="Gene3D" id="3.40.50.720">
    <property type="entry name" value="NAD(P)-binding Rossmann-like Domain"/>
    <property type="match status" value="1"/>
</dbReference>
<gene>
    <name evidence="8 12" type="primary">aroE</name>
    <name evidence="12" type="ORF">GCM10011403_15660</name>
</gene>
<feature type="binding site" evidence="8">
    <location>
        <position position="244"/>
    </location>
    <ligand>
        <name>NADP(+)</name>
        <dbReference type="ChEBI" id="CHEBI:58349"/>
    </ligand>
</feature>
<dbReference type="GO" id="GO:0008652">
    <property type="term" value="P:amino acid biosynthetic process"/>
    <property type="evidence" value="ECO:0007669"/>
    <property type="project" value="UniProtKB-KW"/>
</dbReference>
<dbReference type="EMBL" id="BMIY01000006">
    <property type="protein sequence ID" value="GGG59116.1"/>
    <property type="molecule type" value="Genomic_DNA"/>
</dbReference>
<dbReference type="GO" id="GO:0009423">
    <property type="term" value="P:chorismate biosynthetic process"/>
    <property type="evidence" value="ECO:0007669"/>
    <property type="project" value="UniProtKB-UniRule"/>
</dbReference>
<evidence type="ECO:0000256" key="1">
    <source>
        <dbReference type="ARBA" id="ARBA00004871"/>
    </source>
</evidence>
<dbReference type="AlphaFoldDB" id="A0A917GW77"/>
<keyword evidence="3 8" id="KW-0028">Amino-acid biosynthesis</keyword>
<comment type="catalytic activity">
    <reaction evidence="7 8">
        <text>shikimate + NADP(+) = 3-dehydroshikimate + NADPH + H(+)</text>
        <dbReference type="Rhea" id="RHEA:17737"/>
        <dbReference type="ChEBI" id="CHEBI:15378"/>
        <dbReference type="ChEBI" id="CHEBI:16630"/>
        <dbReference type="ChEBI" id="CHEBI:36208"/>
        <dbReference type="ChEBI" id="CHEBI:57783"/>
        <dbReference type="ChEBI" id="CHEBI:58349"/>
        <dbReference type="EC" id="1.1.1.25"/>
    </reaction>
</comment>
<comment type="similarity">
    <text evidence="8">Belongs to the shikimate dehydrogenase family.</text>
</comment>
<dbReference type="PANTHER" id="PTHR21089:SF1">
    <property type="entry name" value="BIFUNCTIONAL 3-DEHYDROQUINATE DEHYDRATASE_SHIKIMATE DEHYDROGENASE, CHLOROPLASTIC"/>
    <property type="match status" value="1"/>
</dbReference>
<keyword evidence="13" id="KW-1185">Reference proteome</keyword>
<dbReference type="InterPro" id="IPR013708">
    <property type="entry name" value="Shikimate_DH-bd_N"/>
</dbReference>
<keyword evidence="5 8" id="KW-0560">Oxidoreductase</keyword>
<feature type="binding site" evidence="8">
    <location>
        <position position="88"/>
    </location>
    <ligand>
        <name>shikimate</name>
        <dbReference type="ChEBI" id="CHEBI:36208"/>
    </ligand>
</feature>
<organism evidence="12 13">
    <name type="scientific">Pseudohongiella nitratireducens</name>
    <dbReference type="NCBI Taxonomy" id="1768907"/>
    <lineage>
        <taxon>Bacteria</taxon>
        <taxon>Pseudomonadati</taxon>
        <taxon>Pseudomonadota</taxon>
        <taxon>Gammaproteobacteria</taxon>
        <taxon>Pseudomonadales</taxon>
        <taxon>Pseudohongiellaceae</taxon>
        <taxon>Pseudohongiella</taxon>
    </lineage>
</organism>
<dbReference type="InterPro" id="IPR046346">
    <property type="entry name" value="Aminoacid_DH-like_N_sf"/>
</dbReference>
<dbReference type="CDD" id="cd01065">
    <property type="entry name" value="NAD_bind_Shikimate_DH"/>
    <property type="match status" value="1"/>
</dbReference>
<dbReference type="HAMAP" id="MF_00222">
    <property type="entry name" value="Shikimate_DH_AroE"/>
    <property type="match status" value="1"/>
</dbReference>
<dbReference type="GO" id="GO:0004764">
    <property type="term" value="F:shikimate 3-dehydrogenase (NADP+) activity"/>
    <property type="evidence" value="ECO:0007669"/>
    <property type="project" value="UniProtKB-UniRule"/>
</dbReference>
<proteinExistence type="inferred from homology"/>
<dbReference type="InterPro" id="IPR036291">
    <property type="entry name" value="NAD(P)-bd_dom_sf"/>
</dbReference>
<dbReference type="SUPFAM" id="SSF51735">
    <property type="entry name" value="NAD(P)-binding Rossmann-fold domains"/>
    <property type="match status" value="1"/>
</dbReference>
<comment type="subunit">
    <text evidence="8">Homodimer.</text>
</comment>
<dbReference type="InterPro" id="IPR006151">
    <property type="entry name" value="Shikm_DH/Glu-tRNA_Rdtase"/>
</dbReference>
<evidence type="ECO:0000256" key="7">
    <source>
        <dbReference type="ARBA" id="ARBA00049442"/>
    </source>
</evidence>
<dbReference type="Pfam" id="PF18317">
    <property type="entry name" value="SDH_C"/>
    <property type="match status" value="1"/>
</dbReference>
<feature type="binding site" evidence="8">
    <location>
        <begin position="16"/>
        <end position="18"/>
    </location>
    <ligand>
        <name>shikimate</name>
        <dbReference type="ChEBI" id="CHEBI:36208"/>
    </ligand>
</feature>
<dbReference type="GO" id="GO:0019632">
    <property type="term" value="P:shikimate metabolic process"/>
    <property type="evidence" value="ECO:0007669"/>
    <property type="project" value="InterPro"/>
</dbReference>